<protein>
    <recommendedName>
        <fullName evidence="1">Extradiol ring-cleavage dioxygenase class III enzyme subunit B domain-containing protein</fullName>
    </recommendedName>
</protein>
<dbReference type="eggNOG" id="arCOG01730">
    <property type="taxonomic scope" value="Archaea"/>
</dbReference>
<dbReference type="Pfam" id="PF02900">
    <property type="entry name" value="LigB"/>
    <property type="match status" value="1"/>
</dbReference>
<dbReference type="InterPro" id="IPR004183">
    <property type="entry name" value="Xdiol_dOase_suB"/>
</dbReference>
<dbReference type="GO" id="GO:0008198">
    <property type="term" value="F:ferrous iron binding"/>
    <property type="evidence" value="ECO:0007669"/>
    <property type="project" value="InterPro"/>
</dbReference>
<keyword evidence="3" id="KW-1185">Reference proteome</keyword>
<sequence length="122" mass="13669">MEPKMPVRRCFELGRAIARIVAKKRPENEKVAIIGTGGLSHFPGTPYYGKIDIDFDNFILETLKAGKGKELAKLSDDKLEETGNIELRTWIVPVGAVGNKPAEILERQITYHIDYAVVNLLF</sequence>
<dbReference type="Gene3D" id="3.40.830.10">
    <property type="entry name" value="LigB-like"/>
    <property type="match status" value="1"/>
</dbReference>
<dbReference type="EMBL" id="CP000077">
    <property type="protein sequence ID" value="AAY80495.1"/>
    <property type="molecule type" value="Genomic_DNA"/>
</dbReference>
<evidence type="ECO:0000313" key="2">
    <source>
        <dbReference type="EMBL" id="AAY80495.1"/>
    </source>
</evidence>
<evidence type="ECO:0000259" key="1">
    <source>
        <dbReference type="Pfam" id="PF02900"/>
    </source>
</evidence>
<gene>
    <name evidence="2" type="ordered locus">Saci_1143</name>
</gene>
<evidence type="ECO:0000313" key="3">
    <source>
        <dbReference type="Proteomes" id="UP000001018"/>
    </source>
</evidence>
<dbReference type="SUPFAM" id="SSF53213">
    <property type="entry name" value="LigB-like"/>
    <property type="match status" value="1"/>
</dbReference>
<name>Q4J9N5_SULAC</name>
<accession>Q4J9N5</accession>
<dbReference type="KEGG" id="sai:Saci_1143"/>
<reference evidence="2 3" key="1">
    <citation type="journal article" date="2005" name="J. Bacteriol.">
        <title>The genome of Sulfolobus acidocaldarius, a model organism of the Crenarchaeota.</title>
        <authorList>
            <person name="Chen L."/>
            <person name="Brugger K."/>
            <person name="Skovgaard M."/>
            <person name="Redder P."/>
            <person name="She Q."/>
            <person name="Torarinsson E."/>
            <person name="Greve B."/>
            <person name="Awayez M."/>
            <person name="Zibat A."/>
            <person name="Klenk H.-P."/>
            <person name="Garrett R.A."/>
        </authorList>
    </citation>
    <scope>NUCLEOTIDE SEQUENCE [LARGE SCALE GENOMIC DNA]</scope>
    <source>
        <strain evidence="3">ATCC 33909 / DSM 639 / JCM 8929 / NBRC 15157 / NCIMB 11770</strain>
    </source>
</reference>
<dbReference type="PATRIC" id="fig|330779.12.peg.1106"/>
<dbReference type="HOGENOM" id="CLU_2067908_0_0_2"/>
<organism evidence="2 3">
    <name type="scientific">Sulfolobus acidocaldarius (strain ATCC 33909 / DSM 639 / JCM 8929 / NBRC 15157 / NCIMB 11770)</name>
    <dbReference type="NCBI Taxonomy" id="330779"/>
    <lineage>
        <taxon>Archaea</taxon>
        <taxon>Thermoproteota</taxon>
        <taxon>Thermoprotei</taxon>
        <taxon>Sulfolobales</taxon>
        <taxon>Sulfolobaceae</taxon>
        <taxon>Sulfolobus</taxon>
    </lineage>
</organism>
<proteinExistence type="predicted"/>
<dbReference type="GO" id="GO:0016702">
    <property type="term" value="F:oxidoreductase activity, acting on single donors with incorporation of molecular oxygen, incorporation of two atoms of oxygen"/>
    <property type="evidence" value="ECO:0007669"/>
    <property type="project" value="UniProtKB-ARBA"/>
</dbReference>
<dbReference type="STRING" id="330779.Saci_1143"/>
<feature type="domain" description="Extradiol ring-cleavage dioxygenase class III enzyme subunit B" evidence="1">
    <location>
        <begin position="6"/>
        <end position="112"/>
    </location>
</feature>
<dbReference type="AlphaFoldDB" id="Q4J9N5"/>
<dbReference type="Proteomes" id="UP000001018">
    <property type="component" value="Chromosome"/>
</dbReference>